<dbReference type="EMBL" id="CABIJS010000702">
    <property type="protein sequence ID" value="VUZ56390.1"/>
    <property type="molecule type" value="Genomic_DNA"/>
</dbReference>
<dbReference type="AlphaFoldDB" id="A0A564ZAB4"/>
<feature type="compositionally biased region" description="Basic and acidic residues" evidence="2">
    <location>
        <begin position="1"/>
        <end position="10"/>
    </location>
</feature>
<feature type="region of interest" description="Disordered" evidence="2">
    <location>
        <begin position="39"/>
        <end position="68"/>
    </location>
</feature>
<feature type="repeat" description="TPR" evidence="1">
    <location>
        <begin position="186"/>
        <end position="219"/>
    </location>
</feature>
<dbReference type="PROSITE" id="PS50005">
    <property type="entry name" value="TPR"/>
    <property type="match status" value="3"/>
</dbReference>
<dbReference type="InterPro" id="IPR019734">
    <property type="entry name" value="TPR_rpt"/>
</dbReference>
<dbReference type="GO" id="GO:0000030">
    <property type="term" value="F:mannosyltransferase activity"/>
    <property type="evidence" value="ECO:0007669"/>
    <property type="project" value="TreeGrafter"/>
</dbReference>
<dbReference type="PROSITE" id="PS50293">
    <property type="entry name" value="TPR_REGION"/>
    <property type="match status" value="1"/>
</dbReference>
<reference evidence="3 4" key="1">
    <citation type="submission" date="2019-07" db="EMBL/GenBank/DDBJ databases">
        <authorList>
            <person name="Jastrzebski P J."/>
            <person name="Paukszto L."/>
            <person name="Jastrzebski P J."/>
        </authorList>
    </citation>
    <scope>NUCLEOTIDE SEQUENCE [LARGE SCALE GENOMIC DNA]</scope>
    <source>
        <strain evidence="3 4">WMS-il1</strain>
    </source>
</reference>
<feature type="repeat" description="TPR" evidence="1">
    <location>
        <begin position="69"/>
        <end position="102"/>
    </location>
</feature>
<evidence type="ECO:0000313" key="4">
    <source>
        <dbReference type="Proteomes" id="UP000321570"/>
    </source>
</evidence>
<dbReference type="GO" id="GO:0005783">
    <property type="term" value="C:endoplasmic reticulum"/>
    <property type="evidence" value="ECO:0007669"/>
    <property type="project" value="TreeGrafter"/>
</dbReference>
<dbReference type="Proteomes" id="UP000321570">
    <property type="component" value="Unassembled WGS sequence"/>
</dbReference>
<protein>
    <submittedName>
        <fullName evidence="3">Uncharacterized protein</fullName>
    </submittedName>
</protein>
<dbReference type="GO" id="GO:0035269">
    <property type="term" value="P:protein O-linked glycosylation via mannose"/>
    <property type="evidence" value="ECO:0007669"/>
    <property type="project" value="TreeGrafter"/>
</dbReference>
<name>A0A564ZAB4_HYMDI</name>
<evidence type="ECO:0000256" key="1">
    <source>
        <dbReference type="PROSITE-ProRule" id="PRU00339"/>
    </source>
</evidence>
<organism evidence="3 4">
    <name type="scientific">Hymenolepis diminuta</name>
    <name type="common">Rat tapeworm</name>
    <dbReference type="NCBI Taxonomy" id="6216"/>
    <lineage>
        <taxon>Eukaryota</taxon>
        <taxon>Metazoa</taxon>
        <taxon>Spiralia</taxon>
        <taxon>Lophotrochozoa</taxon>
        <taxon>Platyhelminthes</taxon>
        <taxon>Cestoda</taxon>
        <taxon>Eucestoda</taxon>
        <taxon>Cyclophyllidea</taxon>
        <taxon>Hymenolepididae</taxon>
        <taxon>Hymenolepis</taxon>
    </lineage>
</organism>
<dbReference type="SMART" id="SM00028">
    <property type="entry name" value="TPR"/>
    <property type="match status" value="4"/>
</dbReference>
<accession>A0A564ZAB4</accession>
<evidence type="ECO:0000256" key="2">
    <source>
        <dbReference type="SAM" id="MobiDB-lite"/>
    </source>
</evidence>
<keyword evidence="4" id="KW-1185">Reference proteome</keyword>
<proteinExistence type="predicted"/>
<sequence length="222" mass="25247">MQKIRPERTYKSLKKTTNGKRSAFDTRIIEPAEVVVVDTVDSDAESDTDEGEEASLASDEGELVQPDDMGARINVGRTLVQLNRLEEAEATYYQALDFFPKPKKGMVYHTRVSPKDLTIFINLANLLAKNDSRLEEADALLRRAISLREDNVDAYQNRGSILVRQQRFAEAEDMYRRALKYKYTSAALHYNLGVVLLEMNQSEEAYKSFSQALLIDPHHEVS</sequence>
<dbReference type="PANTHER" id="PTHR44395">
    <property type="match status" value="1"/>
</dbReference>
<dbReference type="Pfam" id="PF13432">
    <property type="entry name" value="TPR_16"/>
    <property type="match status" value="1"/>
</dbReference>
<feature type="region of interest" description="Disordered" evidence="2">
    <location>
        <begin position="1"/>
        <end position="20"/>
    </location>
</feature>
<dbReference type="Pfam" id="PF00515">
    <property type="entry name" value="TPR_1"/>
    <property type="match status" value="1"/>
</dbReference>
<gene>
    <name evidence="3" type="ORF">WMSIL1_LOCUS14029</name>
</gene>
<dbReference type="SUPFAM" id="SSF48452">
    <property type="entry name" value="TPR-like"/>
    <property type="match status" value="1"/>
</dbReference>
<feature type="repeat" description="TPR" evidence="1">
    <location>
        <begin position="152"/>
        <end position="185"/>
    </location>
</feature>
<dbReference type="InterPro" id="IPR011990">
    <property type="entry name" value="TPR-like_helical_dom_sf"/>
</dbReference>
<dbReference type="Gene3D" id="1.25.40.10">
    <property type="entry name" value="Tetratricopeptide repeat domain"/>
    <property type="match status" value="2"/>
</dbReference>
<feature type="compositionally biased region" description="Acidic residues" evidence="2">
    <location>
        <begin position="40"/>
        <end position="53"/>
    </location>
</feature>
<keyword evidence="1" id="KW-0802">TPR repeat</keyword>
<dbReference type="PANTHER" id="PTHR44395:SF1">
    <property type="entry name" value="PROTEIN O-MANNOSYL-TRANSFERASE TMTC3"/>
    <property type="match status" value="1"/>
</dbReference>
<dbReference type="Pfam" id="PF13181">
    <property type="entry name" value="TPR_8"/>
    <property type="match status" value="1"/>
</dbReference>
<evidence type="ECO:0000313" key="3">
    <source>
        <dbReference type="EMBL" id="VUZ56390.1"/>
    </source>
</evidence>